<dbReference type="InterPro" id="IPR032801">
    <property type="entry name" value="PXL2A/B/C"/>
</dbReference>
<dbReference type="Proteomes" id="UP000248214">
    <property type="component" value="Unassembled WGS sequence"/>
</dbReference>
<organism evidence="1 2">
    <name type="scientific">Salipaludibacillus keqinensis</name>
    <dbReference type="NCBI Taxonomy" id="2045207"/>
    <lineage>
        <taxon>Bacteria</taxon>
        <taxon>Bacillati</taxon>
        <taxon>Bacillota</taxon>
        <taxon>Bacilli</taxon>
        <taxon>Bacillales</taxon>
        <taxon>Bacillaceae</taxon>
    </lineage>
</organism>
<evidence type="ECO:0000313" key="2">
    <source>
        <dbReference type="Proteomes" id="UP000248214"/>
    </source>
</evidence>
<dbReference type="InterPro" id="IPR036249">
    <property type="entry name" value="Thioredoxin-like_sf"/>
</dbReference>
<dbReference type="AlphaFoldDB" id="A0A323T7P0"/>
<protein>
    <recommendedName>
        <fullName evidence="3">Alkyl hydroperoxide reductase subunit C/ Thiol specific antioxidant domain-containing protein</fullName>
    </recommendedName>
</protein>
<accession>A0A323T7P0</accession>
<evidence type="ECO:0008006" key="3">
    <source>
        <dbReference type="Google" id="ProtNLM"/>
    </source>
</evidence>
<dbReference type="Pfam" id="PF13911">
    <property type="entry name" value="AhpC-TSA_2"/>
    <property type="match status" value="1"/>
</dbReference>
<dbReference type="Gene3D" id="3.40.30.10">
    <property type="entry name" value="Glutaredoxin"/>
    <property type="match status" value="1"/>
</dbReference>
<evidence type="ECO:0000313" key="1">
    <source>
        <dbReference type="EMBL" id="PYZ91689.1"/>
    </source>
</evidence>
<dbReference type="EMBL" id="PDOD01000006">
    <property type="protein sequence ID" value="PYZ91689.1"/>
    <property type="molecule type" value="Genomic_DNA"/>
</dbReference>
<reference evidence="1 2" key="1">
    <citation type="submission" date="2017-10" db="EMBL/GenBank/DDBJ databases">
        <title>Bacillus sp. nov., a halophilic bacterium isolated from a Keqin Lake.</title>
        <authorList>
            <person name="Wang H."/>
        </authorList>
    </citation>
    <scope>NUCLEOTIDE SEQUENCE [LARGE SCALE GENOMIC DNA]</scope>
    <source>
        <strain evidence="1 2">KQ-12</strain>
    </source>
</reference>
<dbReference type="OrthoDB" id="2855857at2"/>
<keyword evidence="2" id="KW-1185">Reference proteome</keyword>
<name>A0A323T7P0_9BACI</name>
<sequence>MREHADSIEQEGVKLIVIAPSKGSFIQQFLNSFGPYPFPIYGDPRRHAYRGMGHETMPKLKMLSMVAIGFATGKIKNFLPKEAKQKSFVKKSMKTQDVYIQGGTWLFDAKGRVVWKHVDHSPDDHASIEEIYKQVKEIHSNV</sequence>
<dbReference type="RefSeq" id="WP_110611978.1">
    <property type="nucleotide sequence ID" value="NZ_PDOD01000006.1"/>
</dbReference>
<proteinExistence type="predicted"/>
<comment type="caution">
    <text evidence="1">The sequence shown here is derived from an EMBL/GenBank/DDBJ whole genome shotgun (WGS) entry which is preliminary data.</text>
</comment>
<gene>
    <name evidence="1" type="ORF">CR194_18865</name>
</gene>
<dbReference type="SUPFAM" id="SSF52833">
    <property type="entry name" value="Thioredoxin-like"/>
    <property type="match status" value="1"/>
</dbReference>